<gene>
    <name evidence="2" type="ORF">KDL28_37000</name>
</gene>
<evidence type="ECO:0000256" key="1">
    <source>
        <dbReference type="SAM" id="Phobius"/>
    </source>
</evidence>
<feature type="transmembrane region" description="Helical" evidence="1">
    <location>
        <begin position="50"/>
        <end position="69"/>
    </location>
</feature>
<proteinExistence type="predicted"/>
<dbReference type="RefSeq" id="WP_252446204.1">
    <property type="nucleotide sequence ID" value="NZ_JAGSOV010000088.1"/>
</dbReference>
<dbReference type="Pfam" id="PF11239">
    <property type="entry name" value="DUF3040"/>
    <property type="match status" value="1"/>
</dbReference>
<reference evidence="2" key="1">
    <citation type="submission" date="2021-04" db="EMBL/GenBank/DDBJ databases">
        <title>Pseudonocardia sp. nov., isolated from sandy soil of mangrove forest.</title>
        <authorList>
            <person name="Zan Z."/>
            <person name="Huang R."/>
            <person name="Liu W."/>
        </authorList>
    </citation>
    <scope>NUCLEOTIDE SEQUENCE</scope>
    <source>
        <strain evidence="2">S2-4</strain>
    </source>
</reference>
<dbReference type="Proteomes" id="UP001165283">
    <property type="component" value="Unassembled WGS sequence"/>
</dbReference>
<name>A0ABT1ACL6_9PSEU</name>
<keyword evidence="1" id="KW-0472">Membrane</keyword>
<comment type="caution">
    <text evidence="2">The sequence shown here is derived from an EMBL/GenBank/DDBJ whole genome shotgun (WGS) entry which is preliminary data.</text>
</comment>
<keyword evidence="1" id="KW-0812">Transmembrane</keyword>
<protein>
    <submittedName>
        <fullName evidence="2">DUF3040 domain-containing protein</fullName>
    </submittedName>
</protein>
<keyword evidence="3" id="KW-1185">Reference proteome</keyword>
<organism evidence="2 3">
    <name type="scientific">Pseudonocardia humida</name>
    <dbReference type="NCBI Taxonomy" id="2800819"/>
    <lineage>
        <taxon>Bacteria</taxon>
        <taxon>Bacillati</taxon>
        <taxon>Actinomycetota</taxon>
        <taxon>Actinomycetes</taxon>
        <taxon>Pseudonocardiales</taxon>
        <taxon>Pseudonocardiaceae</taxon>
        <taxon>Pseudonocardia</taxon>
    </lineage>
</organism>
<dbReference type="EMBL" id="JAGSOV010000088">
    <property type="protein sequence ID" value="MCO1660663.1"/>
    <property type="molecule type" value="Genomic_DNA"/>
</dbReference>
<evidence type="ECO:0000313" key="3">
    <source>
        <dbReference type="Proteomes" id="UP001165283"/>
    </source>
</evidence>
<keyword evidence="1" id="KW-1133">Transmembrane helix</keyword>
<dbReference type="InterPro" id="IPR021401">
    <property type="entry name" value="DUF3040"/>
</dbReference>
<accession>A0ABT1ACL6</accession>
<feature type="transmembrane region" description="Helical" evidence="1">
    <location>
        <begin position="75"/>
        <end position="91"/>
    </location>
</feature>
<sequence>MFPDLPSDRRLTNAEQMQLADLERRLTEDDPELIRRFSTGGSTVEPLPKAALAVYAVVACALLLAAAFVGGVGGAAAVAGSIALTALLLLVPRLRALRKPRPVAPPPRKPAAS</sequence>
<evidence type="ECO:0000313" key="2">
    <source>
        <dbReference type="EMBL" id="MCO1660663.1"/>
    </source>
</evidence>